<dbReference type="GeneID" id="94831326"/>
<dbReference type="OrthoDB" id="10631895at2759"/>
<feature type="region of interest" description="Disordered" evidence="1">
    <location>
        <begin position="259"/>
        <end position="295"/>
    </location>
</feature>
<sequence length="711" mass="80935">MNSQEFYDAFRKRKQDPHDFFYGLERNEPISSLLFYRQQSDPNNREFEHEFTENTLYFPDFSCNDIEINGIGNNQKYTKSVRQMIFCAAEQHFSRISTYEFECSLCHQRCSINEKINHIISAHSKYISELFELNCTAIDQDNDFLNGFMTKLQFDSILSTPTIGYPPARNDACICAPPIFNPEFLHDDSDSTSNSGQNEPKVSVRVQGALNPILTKFVSSHIPRPPTQDNQIVMDTNSIFDALSLDSASVIDRSLVESTNNQQNGQSNNANSSNVGNNSTANGMNSNPSAILNIHNQPGAQNIGIQRSQAAFYGNQNNNPAVSSGINLAETAIGKQAQYFPAFNDYSQQMSKNNSEQQNPNQASNSHQNQNSNQHQNSHQNTHQHPPKPNSTPTRASHEKGSSNHSGNSQQTSNIPSIPEEILSFEDKDVRKPTPPKKIPKYVPYLESIPKEIRSIIISNLAKYFMRNYASSSCRQIVKPVLQTKKKQHQKKVREEKAQKAKNEEKMRLAAKRQRKESAIQKMSNDMVTPILRSFIRSEIEMIFKQEETAIKESKPAIEKIEQAEEIHKAPPPVVLSGLTNRRHLDIQFLRDLFANYNFQLDEYGEPKIRFRFNGNRCEVLLYFATVQDVLMIVSQSPMNIEFVTVTLTPELEDAHQQLVSYAGQEVKIIPSSKYLDNFYEEKGQNGFISMCPVMCLDYMTRMVDNENESK</sequence>
<feature type="compositionally biased region" description="Polar residues" evidence="1">
    <location>
        <begin position="403"/>
        <end position="416"/>
    </location>
</feature>
<protein>
    <submittedName>
        <fullName evidence="2">Uncharacterized protein</fullName>
    </submittedName>
</protein>
<organism evidence="2 3">
    <name type="scientific">Tritrichomonas foetus</name>
    <dbReference type="NCBI Taxonomy" id="1144522"/>
    <lineage>
        <taxon>Eukaryota</taxon>
        <taxon>Metamonada</taxon>
        <taxon>Parabasalia</taxon>
        <taxon>Tritrichomonadida</taxon>
        <taxon>Tritrichomonadidae</taxon>
        <taxon>Tritrichomonas</taxon>
    </lineage>
</organism>
<proteinExistence type="predicted"/>
<gene>
    <name evidence="2" type="ORF">TRFO_12405</name>
</gene>
<name>A0A1J4L2X4_9EUKA</name>
<accession>A0A1J4L2X4</accession>
<dbReference type="AlphaFoldDB" id="A0A1J4L2X4"/>
<feature type="compositionally biased region" description="Polar residues" evidence="1">
    <location>
        <begin position="284"/>
        <end position="295"/>
    </location>
</feature>
<feature type="region of interest" description="Disordered" evidence="1">
    <location>
        <begin position="350"/>
        <end position="416"/>
    </location>
</feature>
<dbReference type="RefSeq" id="XP_068370576.1">
    <property type="nucleotide sequence ID" value="XM_068496622.1"/>
</dbReference>
<feature type="compositionally biased region" description="Low complexity" evidence="1">
    <location>
        <begin position="357"/>
        <end position="384"/>
    </location>
</feature>
<evidence type="ECO:0000256" key="1">
    <source>
        <dbReference type="SAM" id="MobiDB-lite"/>
    </source>
</evidence>
<keyword evidence="3" id="KW-1185">Reference proteome</keyword>
<dbReference type="Proteomes" id="UP000179807">
    <property type="component" value="Unassembled WGS sequence"/>
</dbReference>
<feature type="compositionally biased region" description="Low complexity" evidence="1">
    <location>
        <begin position="259"/>
        <end position="283"/>
    </location>
</feature>
<reference evidence="2" key="1">
    <citation type="submission" date="2016-10" db="EMBL/GenBank/DDBJ databases">
        <authorList>
            <person name="Benchimol M."/>
            <person name="Almeida L.G."/>
            <person name="Vasconcelos A.T."/>
            <person name="Perreira-Neves A."/>
            <person name="Rosa I.A."/>
            <person name="Tasca T."/>
            <person name="Bogo M.R."/>
            <person name="de Souza W."/>
        </authorList>
    </citation>
    <scope>NUCLEOTIDE SEQUENCE [LARGE SCALE GENOMIC DNA]</scope>
    <source>
        <strain evidence="2">K</strain>
    </source>
</reference>
<dbReference type="VEuPathDB" id="TrichDB:TRFO_12405"/>
<comment type="caution">
    <text evidence="2">The sequence shown here is derived from an EMBL/GenBank/DDBJ whole genome shotgun (WGS) entry which is preliminary data.</text>
</comment>
<dbReference type="EMBL" id="MLAK01000003">
    <property type="protein sequence ID" value="OHT17440.1"/>
    <property type="molecule type" value="Genomic_DNA"/>
</dbReference>
<evidence type="ECO:0000313" key="3">
    <source>
        <dbReference type="Proteomes" id="UP000179807"/>
    </source>
</evidence>
<evidence type="ECO:0000313" key="2">
    <source>
        <dbReference type="EMBL" id="OHT17440.1"/>
    </source>
</evidence>